<accession>A0A7Y7E797</accession>
<comment type="caution">
    <text evidence="4">The sequence shown here is derived from an EMBL/GenBank/DDBJ whole genome shotgun (WGS) entry which is preliminary data.</text>
</comment>
<gene>
    <name evidence="4" type="ORF">HG542_10020</name>
</gene>
<keyword evidence="2" id="KW-1133">Transmembrane helix</keyword>
<keyword evidence="2" id="KW-0812">Transmembrane</keyword>
<reference evidence="4 5" key="1">
    <citation type="submission" date="2020-04" db="EMBL/GenBank/DDBJ databases">
        <title>Draft Genome Sequence of Streptomyces morookaense DSM 40503, an 8-azaguanine-producing strain.</title>
        <authorList>
            <person name="Qi J."/>
            <person name="Gao J.-M."/>
        </authorList>
    </citation>
    <scope>NUCLEOTIDE SEQUENCE [LARGE SCALE GENOMIC DNA]</scope>
    <source>
        <strain evidence="4 5">DSM 40503</strain>
    </source>
</reference>
<sequence>MQRHGYGGTPALRYRYRVAGCVLLAAYLLVLGWLALRPLTAPWVTAVHLEPLATIRADLAMDPWDAAWAIGTGVVPFAPLGVLLPWAGGRLDVSPLGSLTRTVFTCAMLSLALQVVQSGVAGQILDVDGLLLNVAGVTLAHLAVVPAVRARLRRRARSGPGRRTEPGGGLRADAAVRRPLLREDRDRGLTPTLPRVGIAP</sequence>
<feature type="transmembrane region" description="Helical" evidence="2">
    <location>
        <begin position="99"/>
        <end position="117"/>
    </location>
</feature>
<evidence type="ECO:0000259" key="3">
    <source>
        <dbReference type="Pfam" id="PF04892"/>
    </source>
</evidence>
<evidence type="ECO:0000313" key="4">
    <source>
        <dbReference type="EMBL" id="NVK78002.1"/>
    </source>
</evidence>
<protein>
    <submittedName>
        <fullName evidence="4">VanZ family protein</fullName>
    </submittedName>
</protein>
<dbReference type="InterPro" id="IPR053150">
    <property type="entry name" value="Teicoplanin_resist-assoc"/>
</dbReference>
<feature type="domain" description="VanZ-like" evidence="3">
    <location>
        <begin position="25"/>
        <end position="144"/>
    </location>
</feature>
<keyword evidence="2" id="KW-0472">Membrane</keyword>
<name>A0A7Y7E797_STRMO</name>
<feature type="region of interest" description="Disordered" evidence="1">
    <location>
        <begin position="155"/>
        <end position="175"/>
    </location>
</feature>
<dbReference type="PANTHER" id="PTHR36834:SF1">
    <property type="entry name" value="INTEGRAL MEMBRANE PROTEIN"/>
    <property type="match status" value="1"/>
</dbReference>
<dbReference type="Proteomes" id="UP000587462">
    <property type="component" value="Unassembled WGS sequence"/>
</dbReference>
<dbReference type="EMBL" id="JABBXF010000018">
    <property type="protein sequence ID" value="NVK78002.1"/>
    <property type="molecule type" value="Genomic_DNA"/>
</dbReference>
<feature type="transmembrane region" description="Helical" evidence="2">
    <location>
        <begin position="16"/>
        <end position="36"/>
    </location>
</feature>
<organism evidence="4 5">
    <name type="scientific">Streptomyces morookaense</name>
    <name type="common">Streptoverticillium morookaense</name>
    <dbReference type="NCBI Taxonomy" id="1970"/>
    <lineage>
        <taxon>Bacteria</taxon>
        <taxon>Bacillati</taxon>
        <taxon>Actinomycetota</taxon>
        <taxon>Actinomycetes</taxon>
        <taxon>Kitasatosporales</taxon>
        <taxon>Streptomycetaceae</taxon>
        <taxon>Streptomyces</taxon>
    </lineage>
</organism>
<keyword evidence="5" id="KW-1185">Reference proteome</keyword>
<evidence type="ECO:0000313" key="5">
    <source>
        <dbReference type="Proteomes" id="UP000587462"/>
    </source>
</evidence>
<dbReference type="InterPro" id="IPR006976">
    <property type="entry name" value="VanZ-like"/>
</dbReference>
<dbReference type="AlphaFoldDB" id="A0A7Y7E797"/>
<proteinExistence type="predicted"/>
<dbReference type="RefSeq" id="WP_171079805.1">
    <property type="nucleotide sequence ID" value="NZ_BNBU01000002.1"/>
</dbReference>
<feature type="transmembrane region" description="Helical" evidence="2">
    <location>
        <begin position="66"/>
        <end position="87"/>
    </location>
</feature>
<dbReference type="Pfam" id="PF04892">
    <property type="entry name" value="VanZ"/>
    <property type="match status" value="1"/>
</dbReference>
<evidence type="ECO:0000256" key="2">
    <source>
        <dbReference type="SAM" id="Phobius"/>
    </source>
</evidence>
<feature type="region of interest" description="Disordered" evidence="1">
    <location>
        <begin position="181"/>
        <end position="200"/>
    </location>
</feature>
<dbReference type="PANTHER" id="PTHR36834">
    <property type="entry name" value="MEMBRANE PROTEIN-RELATED"/>
    <property type="match status" value="1"/>
</dbReference>
<evidence type="ECO:0000256" key="1">
    <source>
        <dbReference type="SAM" id="MobiDB-lite"/>
    </source>
</evidence>
<feature type="transmembrane region" description="Helical" evidence="2">
    <location>
        <begin position="129"/>
        <end position="148"/>
    </location>
</feature>